<dbReference type="PANTHER" id="PTHR11036">
    <property type="entry name" value="SEMAPHORIN"/>
    <property type="match status" value="1"/>
</dbReference>
<gene>
    <name evidence="5" type="primary">SEMA3A_2</name>
    <name evidence="5" type="ORF">AMECASPLE_039554</name>
</gene>
<dbReference type="Gene3D" id="3.30.1680.10">
    <property type="entry name" value="ligand-binding face of the semaphorins, domain 2"/>
    <property type="match status" value="1"/>
</dbReference>
<organism evidence="5 6">
    <name type="scientific">Ameca splendens</name>
    <dbReference type="NCBI Taxonomy" id="208324"/>
    <lineage>
        <taxon>Eukaryota</taxon>
        <taxon>Metazoa</taxon>
        <taxon>Chordata</taxon>
        <taxon>Craniata</taxon>
        <taxon>Vertebrata</taxon>
        <taxon>Euteleostomi</taxon>
        <taxon>Actinopterygii</taxon>
        <taxon>Neopterygii</taxon>
        <taxon>Teleostei</taxon>
        <taxon>Neoteleostei</taxon>
        <taxon>Acanthomorphata</taxon>
        <taxon>Ovalentaria</taxon>
        <taxon>Atherinomorphae</taxon>
        <taxon>Cyprinodontiformes</taxon>
        <taxon>Goodeidae</taxon>
        <taxon>Ameca</taxon>
    </lineage>
</organism>
<proteinExistence type="predicted"/>
<evidence type="ECO:0000256" key="3">
    <source>
        <dbReference type="ARBA" id="ARBA00023180"/>
    </source>
</evidence>
<comment type="subcellular location">
    <subcellularLocation>
        <location evidence="1">Membrane</location>
    </subcellularLocation>
</comment>
<sequence length="72" mass="8196">WLFVGSREGVSQLALYQCELYGQACAECCLARDPYCTWDGHACSPYMPTVRRRNARHLGEEEDPLTQCVRQG</sequence>
<feature type="domain" description="PSI" evidence="4">
    <location>
        <begin position="17"/>
        <end position="69"/>
    </location>
</feature>
<evidence type="ECO:0000313" key="6">
    <source>
        <dbReference type="Proteomes" id="UP001469553"/>
    </source>
</evidence>
<dbReference type="InterPro" id="IPR002165">
    <property type="entry name" value="Plexin_repeat"/>
</dbReference>
<keyword evidence="2" id="KW-0472">Membrane</keyword>
<dbReference type="InterPro" id="IPR027231">
    <property type="entry name" value="Semaphorin"/>
</dbReference>
<dbReference type="Proteomes" id="UP001469553">
    <property type="component" value="Unassembled WGS sequence"/>
</dbReference>
<dbReference type="SUPFAM" id="SSF103575">
    <property type="entry name" value="Plexin repeat"/>
    <property type="match status" value="1"/>
</dbReference>
<dbReference type="InterPro" id="IPR016201">
    <property type="entry name" value="PSI"/>
</dbReference>
<accession>A0ABV0Z8M0</accession>
<protein>
    <submittedName>
        <fullName evidence="5">Semaphorin-3A</fullName>
    </submittedName>
</protein>
<dbReference type="Pfam" id="PF01437">
    <property type="entry name" value="PSI"/>
    <property type="match status" value="1"/>
</dbReference>
<dbReference type="SMART" id="SM00423">
    <property type="entry name" value="PSI"/>
    <property type="match status" value="1"/>
</dbReference>
<keyword evidence="3" id="KW-0325">Glycoprotein</keyword>
<name>A0ABV0Z8M0_9TELE</name>
<keyword evidence="6" id="KW-1185">Reference proteome</keyword>
<evidence type="ECO:0000259" key="4">
    <source>
        <dbReference type="SMART" id="SM00423"/>
    </source>
</evidence>
<evidence type="ECO:0000313" key="5">
    <source>
        <dbReference type="EMBL" id="MEQ2301773.1"/>
    </source>
</evidence>
<evidence type="ECO:0000256" key="2">
    <source>
        <dbReference type="ARBA" id="ARBA00023136"/>
    </source>
</evidence>
<dbReference type="PANTHER" id="PTHR11036:SF21">
    <property type="entry name" value="SEMA DOMAIN, IMMUNOGLOBULIN DOMAIN (IG), SHORT BASIC DOMAIN, SECRETED, (SEMAPHORIN) 3H ISOFORM 2 PRECURSOR"/>
    <property type="match status" value="1"/>
</dbReference>
<reference evidence="5 6" key="1">
    <citation type="submission" date="2021-06" db="EMBL/GenBank/DDBJ databases">
        <authorList>
            <person name="Palmer J.M."/>
        </authorList>
    </citation>
    <scope>NUCLEOTIDE SEQUENCE [LARGE SCALE GENOMIC DNA]</scope>
    <source>
        <strain evidence="5 6">AS_MEX2019</strain>
        <tissue evidence="5">Muscle</tissue>
    </source>
</reference>
<dbReference type="EMBL" id="JAHRIP010055523">
    <property type="protein sequence ID" value="MEQ2301773.1"/>
    <property type="molecule type" value="Genomic_DNA"/>
</dbReference>
<feature type="non-terminal residue" evidence="5">
    <location>
        <position position="1"/>
    </location>
</feature>
<comment type="caution">
    <text evidence="5">The sequence shown here is derived from an EMBL/GenBank/DDBJ whole genome shotgun (WGS) entry which is preliminary data.</text>
</comment>
<feature type="non-terminal residue" evidence="5">
    <location>
        <position position="72"/>
    </location>
</feature>
<evidence type="ECO:0000256" key="1">
    <source>
        <dbReference type="ARBA" id="ARBA00004370"/>
    </source>
</evidence>